<name>A0A7W0CBV3_9BACT</name>
<evidence type="ECO:0000313" key="1">
    <source>
        <dbReference type="EMBL" id="MBA2882856.1"/>
    </source>
</evidence>
<dbReference type="PANTHER" id="PTHR36454">
    <property type="entry name" value="LMO2823 PROTEIN"/>
    <property type="match status" value="1"/>
</dbReference>
<dbReference type="EMBL" id="JACDUS010000013">
    <property type="protein sequence ID" value="MBA2882856.1"/>
    <property type="molecule type" value="Genomic_DNA"/>
</dbReference>
<gene>
    <name evidence="1" type="ORF">HNR65_003211</name>
</gene>
<reference evidence="1 2" key="1">
    <citation type="submission" date="2020-07" db="EMBL/GenBank/DDBJ databases">
        <title>Genomic Encyclopedia of Type Strains, Phase IV (KMG-IV): sequencing the most valuable type-strain genomes for metagenomic binning, comparative biology and taxonomic classification.</title>
        <authorList>
            <person name="Goeker M."/>
        </authorList>
    </citation>
    <scope>NUCLEOTIDE SEQUENCE [LARGE SCALE GENOMIC DNA]</scope>
    <source>
        <strain evidence="1 2">DSM 17721</strain>
    </source>
</reference>
<dbReference type="PANTHER" id="PTHR36454:SF1">
    <property type="entry name" value="DUF1015 DOMAIN-CONTAINING PROTEIN"/>
    <property type="match status" value="1"/>
</dbReference>
<dbReference type="PIRSF" id="PIRSF033563">
    <property type="entry name" value="UCP033563"/>
    <property type="match status" value="1"/>
</dbReference>
<evidence type="ECO:0000313" key="2">
    <source>
        <dbReference type="Proteomes" id="UP000525298"/>
    </source>
</evidence>
<keyword evidence="2" id="KW-1185">Reference proteome</keyword>
<dbReference type="AlphaFoldDB" id="A0A7W0CBV3"/>
<accession>A0A7W0CBV3</accession>
<organism evidence="1 2">
    <name type="scientific">Desulfosalsimonas propionicica</name>
    <dbReference type="NCBI Taxonomy" id="332175"/>
    <lineage>
        <taxon>Bacteria</taxon>
        <taxon>Pseudomonadati</taxon>
        <taxon>Thermodesulfobacteriota</taxon>
        <taxon>Desulfobacteria</taxon>
        <taxon>Desulfobacterales</taxon>
        <taxon>Desulfosalsimonadaceae</taxon>
        <taxon>Desulfosalsimonas</taxon>
    </lineage>
</organism>
<dbReference type="Pfam" id="PF06245">
    <property type="entry name" value="DUF1015"/>
    <property type="match status" value="1"/>
</dbReference>
<sequence length="442" mass="50918">MAKIYPFRGVRYNRRKIEDLSLVVTPPYDVISEEEQQAYYKRHTNNAIRLDKALVTEKDDKTDNPYTRAAADFQKWRQNGVLIRDETPGFYLTTVTFPIEGKSVTRYGLIGAVQLEPFESGVILPHEETFSKVKSERLELMKACHANFSHIFSVYSDKDGLLQTLKDHIQQISPEAEFTDDSGHFHRMWRITDPKLCRQVTEAMEQRRLFIADGHHRYETALNYREWVRQNDPDFDETHPANFIMMYLCAVEDQGLIILPTHRLLPSVAAETRQHFMQQAAQYFDIEKFDRDGADPGQAVEQLDKSLHKHRNDHIIGLVMKDEPACYALVLKPGVMETLFGDEIAAPLQGLDVTVLTRLILMKLMGFDKQNLDDHSLIGYTSSHDEAVELVENGDYDMAFILNPPTNEQVRKIAEAGLTMPRKTTFYYPKAVTGQVFNQLER</sequence>
<comment type="caution">
    <text evidence="1">The sequence shown here is derived from an EMBL/GenBank/DDBJ whole genome shotgun (WGS) entry which is preliminary data.</text>
</comment>
<proteinExistence type="predicted"/>
<dbReference type="RefSeq" id="WP_181552476.1">
    <property type="nucleotide sequence ID" value="NZ_JACDUS010000013.1"/>
</dbReference>
<dbReference type="InterPro" id="IPR008323">
    <property type="entry name" value="UCP033563"/>
</dbReference>
<protein>
    <submittedName>
        <fullName evidence="1">Uncharacterized protein (DUF1015 family)</fullName>
    </submittedName>
</protein>
<dbReference type="Proteomes" id="UP000525298">
    <property type="component" value="Unassembled WGS sequence"/>
</dbReference>